<dbReference type="Proteomes" id="UP000671879">
    <property type="component" value="Chromosome"/>
</dbReference>
<evidence type="ECO:0000313" key="3">
    <source>
        <dbReference type="Proteomes" id="UP000671879"/>
    </source>
</evidence>
<keyword evidence="3" id="KW-1185">Reference proteome</keyword>
<dbReference type="NCBIfam" id="TIGR04564">
    <property type="entry name" value="Synergist_CTERM"/>
    <property type="match status" value="1"/>
</dbReference>
<keyword evidence="1" id="KW-0732">Signal</keyword>
<accession>A0A9Q7ACI6</accession>
<dbReference type="AlphaFoldDB" id="A0A9Q7ACI6"/>
<dbReference type="RefSeq" id="WP_274373116.1">
    <property type="nucleotide sequence ID" value="NZ_CP072943.1"/>
</dbReference>
<dbReference type="EMBL" id="CP072943">
    <property type="protein sequence ID" value="QTX31919.1"/>
    <property type="molecule type" value="Genomic_DNA"/>
</dbReference>
<dbReference type="KEGG" id="aram:KAR29_11435"/>
<sequence>MKKFGLVFCFILVASLFAAGAVFADTVDPHDPHAPVKPDPVNPNLVTVEAQNTAAAVTTQLATVSTTAQAKVNEALTSMAAVGSDGKYYPNAAAKQAAFEAAVDFLPDGATSADLLALPVFVAALPDGSPAGSTADIMFPVANLGTEYAGKKPSEIRIIKIISSDDVVVFQPVTNLALLDDGRFAVVTGTAAADVVTGALVAGTEYSVRLAIKDGGRFDLDGEANSVIFDPAMMSPATYHDDSSSGCSLGFAPAALLLAAPLFFLKRK</sequence>
<proteinExistence type="predicted"/>
<gene>
    <name evidence="2" type="ORF">KAR29_11435</name>
</gene>
<organism evidence="2 3">
    <name type="scientific">Aminithiophilus ramosus</name>
    <dbReference type="NCBI Taxonomy" id="3029084"/>
    <lineage>
        <taxon>Bacteria</taxon>
        <taxon>Thermotogati</taxon>
        <taxon>Synergistota</taxon>
        <taxon>Synergistia</taxon>
        <taxon>Synergistales</taxon>
        <taxon>Aminithiophilaceae</taxon>
        <taxon>Aminithiophilus</taxon>
    </lineage>
</organism>
<evidence type="ECO:0000313" key="2">
    <source>
        <dbReference type="EMBL" id="QTX31919.1"/>
    </source>
</evidence>
<evidence type="ECO:0000256" key="1">
    <source>
        <dbReference type="SAM" id="SignalP"/>
    </source>
</evidence>
<reference evidence="3" key="1">
    <citation type="submission" date="2021-04" db="EMBL/GenBank/DDBJ databases">
        <title>A novel Synergistetes isolate from a pyrite-forming mixed culture.</title>
        <authorList>
            <person name="Bunk B."/>
            <person name="Sproer C."/>
            <person name="Spring S."/>
            <person name="Pester M."/>
        </authorList>
    </citation>
    <scope>NUCLEOTIDE SEQUENCE [LARGE SCALE GENOMIC DNA]</scope>
    <source>
        <strain evidence="3">J.5.4.2-T.3.5.2</strain>
    </source>
</reference>
<feature type="signal peptide" evidence="1">
    <location>
        <begin position="1"/>
        <end position="24"/>
    </location>
</feature>
<feature type="chain" id="PRO_5040110769" evidence="1">
    <location>
        <begin position="25"/>
        <end position="268"/>
    </location>
</feature>
<protein>
    <submittedName>
        <fullName evidence="2">SYNERG-CTERM sorting domain-containing protein</fullName>
    </submittedName>
</protein>
<dbReference type="InterPro" id="IPR030821">
    <property type="entry name" value="Synergist_CTERM"/>
</dbReference>
<name>A0A9Q7ACI6_9BACT</name>